<accession>A0A366EK44</accession>
<feature type="compositionally biased region" description="Basic and acidic residues" evidence="5">
    <location>
        <begin position="392"/>
        <end position="410"/>
    </location>
</feature>
<protein>
    <submittedName>
        <fullName evidence="7">Putative acylesterase/phospholipase RssA</fullName>
    </submittedName>
</protein>
<evidence type="ECO:0000256" key="3">
    <source>
        <dbReference type="ARBA" id="ARBA00023098"/>
    </source>
</evidence>
<gene>
    <name evidence="7" type="ORF">DFR50_15037</name>
</gene>
<feature type="short sequence motif" description="DGA/G" evidence="4">
    <location>
        <begin position="218"/>
        <end position="220"/>
    </location>
</feature>
<keyword evidence="1 4" id="KW-0378">Hydrolase</keyword>
<reference evidence="7 8" key="1">
    <citation type="submission" date="2018-06" db="EMBL/GenBank/DDBJ databases">
        <title>Genomic Encyclopedia of Type Strains, Phase IV (KMG-IV): sequencing the most valuable type-strain genomes for metagenomic binning, comparative biology and taxonomic classification.</title>
        <authorList>
            <person name="Goeker M."/>
        </authorList>
    </citation>
    <scope>NUCLEOTIDE SEQUENCE [LARGE SCALE GENOMIC DNA]</scope>
    <source>
        <strain evidence="7 8">DSM 24875</strain>
    </source>
</reference>
<evidence type="ECO:0000256" key="1">
    <source>
        <dbReference type="ARBA" id="ARBA00022801"/>
    </source>
</evidence>
<feature type="short sequence motif" description="GXSXG" evidence="4">
    <location>
        <begin position="49"/>
        <end position="53"/>
    </location>
</feature>
<evidence type="ECO:0000313" key="7">
    <source>
        <dbReference type="EMBL" id="RBP02704.1"/>
    </source>
</evidence>
<dbReference type="GO" id="GO:0016042">
    <property type="term" value="P:lipid catabolic process"/>
    <property type="evidence" value="ECO:0007669"/>
    <property type="project" value="UniProtKB-UniRule"/>
</dbReference>
<feature type="active site" description="Nucleophile" evidence="4">
    <location>
        <position position="51"/>
    </location>
</feature>
<dbReference type="GO" id="GO:0016787">
    <property type="term" value="F:hydrolase activity"/>
    <property type="evidence" value="ECO:0007669"/>
    <property type="project" value="UniProtKB-UniRule"/>
</dbReference>
<dbReference type="Proteomes" id="UP000253529">
    <property type="component" value="Unassembled WGS sequence"/>
</dbReference>
<dbReference type="InterPro" id="IPR050301">
    <property type="entry name" value="NTE"/>
</dbReference>
<organism evidence="7 8">
    <name type="scientific">Roseiarcus fermentans</name>
    <dbReference type="NCBI Taxonomy" id="1473586"/>
    <lineage>
        <taxon>Bacteria</taxon>
        <taxon>Pseudomonadati</taxon>
        <taxon>Pseudomonadota</taxon>
        <taxon>Alphaproteobacteria</taxon>
        <taxon>Hyphomicrobiales</taxon>
        <taxon>Roseiarcaceae</taxon>
        <taxon>Roseiarcus</taxon>
    </lineage>
</organism>
<evidence type="ECO:0000256" key="5">
    <source>
        <dbReference type="SAM" id="MobiDB-lite"/>
    </source>
</evidence>
<sequence length="417" mass="44972">MRGRRMNGKVGIALAGGGPLGGIYEIGALNALETALEGLSLTDLDLYVGVSSGAFVAAGLANGIAPSEMNDMFILDRSHHDPFEPDLLLRPAFGEFARRLSMIPELVQGAFLGYLGAPARGFVESFARLTRGLPNGLFDNGAIAAYLARLFGKPGRTDDFRKLERKLFIVATDLDNGKATPFGAPGFDHIPISEAVKASAALPGLYPPARIDGRDYVDGALKKTLHASVALKEGAKLLICINPLVPFDAELAARSGRRPRPLAEQGLAAVLSQTFRSLIYSRMRVGMERYKTEFPDADIVVFEPARDDEVIFFANVFSYADRKRLAEHACRHTLSELAARADELAPVFARHGIALRREALGGRLPPEPPAGKGRRLWNSVRPLDSTLDALEKALTRDQPGRSKGGKRDAAKTAAPHA</sequence>
<proteinExistence type="predicted"/>
<dbReference type="RefSeq" id="WP_210209069.1">
    <property type="nucleotide sequence ID" value="NZ_QNRK01000050.1"/>
</dbReference>
<feature type="region of interest" description="Disordered" evidence="5">
    <location>
        <begin position="392"/>
        <end position="417"/>
    </location>
</feature>
<dbReference type="PANTHER" id="PTHR14226">
    <property type="entry name" value="NEUROPATHY TARGET ESTERASE/SWISS CHEESE D.MELANOGASTER"/>
    <property type="match status" value="1"/>
</dbReference>
<name>A0A366EK44_9HYPH</name>
<dbReference type="Pfam" id="PF01734">
    <property type="entry name" value="Patatin"/>
    <property type="match status" value="1"/>
</dbReference>
<dbReference type="Gene3D" id="3.40.1090.10">
    <property type="entry name" value="Cytosolic phospholipase A2 catalytic domain"/>
    <property type="match status" value="2"/>
</dbReference>
<dbReference type="InterPro" id="IPR016035">
    <property type="entry name" value="Acyl_Trfase/lysoPLipase"/>
</dbReference>
<comment type="caution">
    <text evidence="7">The sequence shown here is derived from an EMBL/GenBank/DDBJ whole genome shotgun (WGS) entry which is preliminary data.</text>
</comment>
<keyword evidence="2 4" id="KW-0442">Lipid degradation</keyword>
<dbReference type="SUPFAM" id="SSF52151">
    <property type="entry name" value="FabD/lysophospholipase-like"/>
    <property type="match status" value="1"/>
</dbReference>
<dbReference type="PANTHER" id="PTHR14226:SF57">
    <property type="entry name" value="BLR7027 PROTEIN"/>
    <property type="match status" value="1"/>
</dbReference>
<keyword evidence="3 4" id="KW-0443">Lipid metabolism</keyword>
<evidence type="ECO:0000259" key="6">
    <source>
        <dbReference type="PROSITE" id="PS51635"/>
    </source>
</evidence>
<evidence type="ECO:0000256" key="4">
    <source>
        <dbReference type="PROSITE-ProRule" id="PRU01161"/>
    </source>
</evidence>
<dbReference type="InterPro" id="IPR002641">
    <property type="entry name" value="PNPLA_dom"/>
</dbReference>
<feature type="domain" description="PNPLA" evidence="6">
    <location>
        <begin position="13"/>
        <end position="231"/>
    </location>
</feature>
<comment type="caution">
    <text evidence="4">Lacks conserved residue(s) required for the propagation of feature annotation.</text>
</comment>
<dbReference type="AlphaFoldDB" id="A0A366EK44"/>
<dbReference type="EMBL" id="QNRK01000050">
    <property type="protein sequence ID" value="RBP02704.1"/>
    <property type="molecule type" value="Genomic_DNA"/>
</dbReference>
<feature type="active site" description="Proton acceptor" evidence="4">
    <location>
        <position position="218"/>
    </location>
</feature>
<keyword evidence="8" id="KW-1185">Reference proteome</keyword>
<evidence type="ECO:0000313" key="8">
    <source>
        <dbReference type="Proteomes" id="UP000253529"/>
    </source>
</evidence>
<dbReference type="PROSITE" id="PS51635">
    <property type="entry name" value="PNPLA"/>
    <property type="match status" value="1"/>
</dbReference>
<evidence type="ECO:0000256" key="2">
    <source>
        <dbReference type="ARBA" id="ARBA00022963"/>
    </source>
</evidence>